<protein>
    <submittedName>
        <fullName evidence="2">Uncharacterized protein</fullName>
    </submittedName>
</protein>
<dbReference type="RefSeq" id="WP_144021436.1">
    <property type="nucleotide sequence ID" value="NZ_MTHB01000246.1"/>
</dbReference>
<dbReference type="AlphaFoldDB" id="A0A226WQP6"/>
<evidence type="ECO:0000256" key="1">
    <source>
        <dbReference type="SAM" id="SignalP"/>
    </source>
</evidence>
<name>A0A226WQP6_CABSO</name>
<dbReference type="EMBL" id="MTHB01000246">
    <property type="protein sequence ID" value="OXC73516.1"/>
    <property type="molecule type" value="Genomic_DNA"/>
</dbReference>
<dbReference type="Proteomes" id="UP000214720">
    <property type="component" value="Unassembled WGS sequence"/>
</dbReference>
<organism evidence="2 3">
    <name type="scientific">Caballeronia sordidicola</name>
    <name type="common">Burkholderia sordidicola</name>
    <dbReference type="NCBI Taxonomy" id="196367"/>
    <lineage>
        <taxon>Bacteria</taxon>
        <taxon>Pseudomonadati</taxon>
        <taxon>Pseudomonadota</taxon>
        <taxon>Betaproteobacteria</taxon>
        <taxon>Burkholderiales</taxon>
        <taxon>Burkholderiaceae</taxon>
        <taxon>Caballeronia</taxon>
    </lineage>
</organism>
<keyword evidence="1" id="KW-0732">Signal</keyword>
<evidence type="ECO:0000313" key="3">
    <source>
        <dbReference type="Proteomes" id="UP000214720"/>
    </source>
</evidence>
<reference evidence="3" key="1">
    <citation type="submission" date="2017-01" db="EMBL/GenBank/DDBJ databases">
        <title>Genome Analysis of Deinococcus marmoris KOPRI26562.</title>
        <authorList>
            <person name="Kim J.H."/>
            <person name="Oh H.-M."/>
        </authorList>
    </citation>
    <scope>NUCLEOTIDE SEQUENCE [LARGE SCALE GENOMIC DNA]</scope>
    <source>
        <strain evidence="3">PAMC 26633</strain>
    </source>
</reference>
<accession>A0A226WQP6</accession>
<evidence type="ECO:0000313" key="2">
    <source>
        <dbReference type="EMBL" id="OXC73516.1"/>
    </source>
</evidence>
<feature type="signal peptide" evidence="1">
    <location>
        <begin position="1"/>
        <end position="24"/>
    </location>
</feature>
<comment type="caution">
    <text evidence="2">The sequence shown here is derived from an EMBL/GenBank/DDBJ whole genome shotgun (WGS) entry which is preliminary data.</text>
</comment>
<feature type="chain" id="PRO_5012059119" evidence="1">
    <location>
        <begin position="25"/>
        <end position="71"/>
    </location>
</feature>
<proteinExistence type="predicted"/>
<gene>
    <name evidence="2" type="ORF">BSU04_35590</name>
</gene>
<sequence length="71" mass="7683">MKRLQAVVVVIACALELLSVSALARDVHLPAENACPDMAHRPERDPALRRQIVHTASGDIAYHRFGLPSAG</sequence>
<dbReference type="OrthoDB" id="8957634at2"/>